<accession>A0A7G8T9W1</accession>
<dbReference type="Pfam" id="PF01551">
    <property type="entry name" value="Peptidase_M23"/>
    <property type="match status" value="1"/>
</dbReference>
<dbReference type="KEGG" id="cfem:HCR03_17350"/>
<dbReference type="AlphaFoldDB" id="A0A6N8HX42"/>
<dbReference type="EMBL" id="CP060286">
    <property type="protein sequence ID" value="QNK40402.1"/>
    <property type="molecule type" value="Genomic_DNA"/>
</dbReference>
<evidence type="ECO:0000256" key="2">
    <source>
        <dbReference type="SAM" id="Phobius"/>
    </source>
</evidence>
<evidence type="ECO:0000313" key="4">
    <source>
        <dbReference type="EMBL" id="MVB10376.1"/>
    </source>
</evidence>
<evidence type="ECO:0000256" key="1">
    <source>
        <dbReference type="SAM" id="MobiDB-lite"/>
    </source>
</evidence>
<feature type="region of interest" description="Disordered" evidence="1">
    <location>
        <begin position="46"/>
        <end position="106"/>
    </location>
</feature>
<dbReference type="InterPro" id="IPR016047">
    <property type="entry name" value="M23ase_b-sheet_dom"/>
</dbReference>
<feature type="compositionally biased region" description="Polar residues" evidence="1">
    <location>
        <begin position="51"/>
        <end position="65"/>
    </location>
</feature>
<dbReference type="EMBL" id="VWXL01000027">
    <property type="protein sequence ID" value="MVB10376.1"/>
    <property type="molecule type" value="Genomic_DNA"/>
</dbReference>
<name>A0A6N8HX42_9FIRM</name>
<gene>
    <name evidence="4" type="ORF">CAFE_10640</name>
    <name evidence="5" type="ORF">HCR03_17350</name>
</gene>
<dbReference type="RefSeq" id="WP_066646475.1">
    <property type="nucleotide sequence ID" value="NZ_CP060286.1"/>
</dbReference>
<dbReference type="Proteomes" id="UP000469440">
    <property type="component" value="Unassembled WGS sequence"/>
</dbReference>
<evidence type="ECO:0000313" key="5">
    <source>
        <dbReference type="EMBL" id="QNK40402.1"/>
    </source>
</evidence>
<dbReference type="PANTHER" id="PTHR21666">
    <property type="entry name" value="PEPTIDASE-RELATED"/>
    <property type="match status" value="1"/>
</dbReference>
<dbReference type="InterPro" id="IPR011055">
    <property type="entry name" value="Dup_hybrid_motif"/>
</dbReference>
<protein>
    <submittedName>
        <fullName evidence="5">M23 family metallopeptidase</fullName>
    </submittedName>
    <submittedName>
        <fullName evidence="4">Peptidase family M23</fullName>
    </submittedName>
</protein>
<feature type="compositionally biased region" description="Low complexity" evidence="1">
    <location>
        <begin position="69"/>
        <end position="106"/>
    </location>
</feature>
<proteinExistence type="predicted"/>
<feature type="domain" description="M23ase beta-sheet core" evidence="3">
    <location>
        <begin position="144"/>
        <end position="239"/>
    </location>
</feature>
<keyword evidence="2" id="KW-0472">Membrane</keyword>
<dbReference type="CDD" id="cd12797">
    <property type="entry name" value="M23_peptidase"/>
    <property type="match status" value="1"/>
</dbReference>
<evidence type="ECO:0000313" key="6">
    <source>
        <dbReference type="Proteomes" id="UP000469440"/>
    </source>
</evidence>
<sequence length="244" mass="25948">MNLHIQKNGGKGSSKGFYIALGVCLIAVGVAAWTTYDSVVNYAAPDDKSQSETVQSTAPANNTVSGVYAEPESSSRTEASSSKASSSSETVASKPESKPEASVSKPVKAAAAEVTRYSYPVGKTVVQKFSTDPVYCKTTLDWRAHTGIDLSAKQGETVKAIANGTVTKAYQDDKYGNTVIITHGNVEAWYCGLDQMKVKAGDTVESGQEIGTVGKVPIEQEEESHLHFVTKVNGEYVDPLTLLK</sequence>
<dbReference type="InterPro" id="IPR050570">
    <property type="entry name" value="Cell_wall_metabolism_enzyme"/>
</dbReference>
<dbReference type="GO" id="GO:0004222">
    <property type="term" value="F:metalloendopeptidase activity"/>
    <property type="evidence" value="ECO:0007669"/>
    <property type="project" value="TreeGrafter"/>
</dbReference>
<reference evidence="4 6" key="1">
    <citation type="submission" date="2019-09" db="EMBL/GenBank/DDBJ databases">
        <title>Genome sequence of Clostridium sp. EA1.</title>
        <authorList>
            <person name="Poehlein A."/>
            <person name="Bengelsdorf F.R."/>
            <person name="Daniel R."/>
        </authorList>
    </citation>
    <scope>NUCLEOTIDE SEQUENCE [LARGE SCALE GENOMIC DNA]</scope>
    <source>
        <strain evidence="4 6">EA1</strain>
    </source>
</reference>
<evidence type="ECO:0000259" key="3">
    <source>
        <dbReference type="Pfam" id="PF01551"/>
    </source>
</evidence>
<reference evidence="5 7" key="2">
    <citation type="submission" date="2020-08" db="EMBL/GenBank/DDBJ databases">
        <title>The isolate Caproiciproducens sp. 7D4C2 produces n-caproate at mildly acidic conditions from hexoses: genome and rBOX comparison with related strains and chain-elongating bacteria.</title>
        <authorList>
            <person name="Esquivel-Elizondo S."/>
            <person name="Bagci C."/>
            <person name="Temovska M."/>
            <person name="Jeon B.S."/>
            <person name="Bessarab I."/>
            <person name="Williams R.B.H."/>
            <person name="Huson D.H."/>
            <person name="Angenent L.T."/>
        </authorList>
    </citation>
    <scope>NUCLEOTIDE SEQUENCE [LARGE SCALE GENOMIC DNA]</scope>
    <source>
        <strain evidence="5 7">7D4C2</strain>
    </source>
</reference>
<keyword evidence="6" id="KW-1185">Reference proteome</keyword>
<evidence type="ECO:0000313" key="7">
    <source>
        <dbReference type="Proteomes" id="UP000515909"/>
    </source>
</evidence>
<dbReference type="PANTHER" id="PTHR21666:SF270">
    <property type="entry name" value="MUREIN HYDROLASE ACTIVATOR ENVC"/>
    <property type="match status" value="1"/>
</dbReference>
<keyword evidence="2" id="KW-0812">Transmembrane</keyword>
<accession>A0A6N8HX42</accession>
<dbReference type="OrthoDB" id="9801106at2"/>
<organism evidence="4 6">
    <name type="scientific">Caproicibacter fermentans</name>
    <dbReference type="NCBI Taxonomy" id="2576756"/>
    <lineage>
        <taxon>Bacteria</taxon>
        <taxon>Bacillati</taxon>
        <taxon>Bacillota</taxon>
        <taxon>Clostridia</taxon>
        <taxon>Eubacteriales</taxon>
        <taxon>Acutalibacteraceae</taxon>
        <taxon>Caproicibacter</taxon>
    </lineage>
</organism>
<dbReference type="Gene3D" id="2.70.70.10">
    <property type="entry name" value="Glucose Permease (Domain IIA)"/>
    <property type="match status" value="1"/>
</dbReference>
<feature type="transmembrane region" description="Helical" evidence="2">
    <location>
        <begin position="16"/>
        <end position="36"/>
    </location>
</feature>
<dbReference type="SUPFAM" id="SSF51261">
    <property type="entry name" value="Duplicated hybrid motif"/>
    <property type="match status" value="1"/>
</dbReference>
<keyword evidence="2" id="KW-1133">Transmembrane helix</keyword>
<dbReference type="Proteomes" id="UP000515909">
    <property type="component" value="Chromosome"/>
</dbReference>